<dbReference type="Proteomes" id="UP000799429">
    <property type="component" value="Unassembled WGS sequence"/>
</dbReference>
<evidence type="ECO:0000313" key="3">
    <source>
        <dbReference type="Proteomes" id="UP000799429"/>
    </source>
</evidence>
<dbReference type="PANTHER" id="PTHR36182">
    <property type="entry name" value="PROTEIN, PUTATIVE (AFU_ORTHOLOGUE AFUA_6G10930)-RELATED"/>
    <property type="match status" value="1"/>
</dbReference>
<name>A0A9P4S1N7_9PEZI</name>
<feature type="chain" id="PRO_5040193887" evidence="1">
    <location>
        <begin position="26"/>
        <end position="227"/>
    </location>
</feature>
<keyword evidence="1" id="KW-0732">Signal</keyword>
<accession>A0A9P4S1N7</accession>
<keyword evidence="2" id="KW-0503">Monooxygenase</keyword>
<gene>
    <name evidence="2" type="ORF">M501DRAFT_943698</name>
</gene>
<keyword evidence="3" id="KW-1185">Reference proteome</keyword>
<dbReference type="EMBL" id="MU006116">
    <property type="protein sequence ID" value="KAF2834616.1"/>
    <property type="molecule type" value="Genomic_DNA"/>
</dbReference>
<proteinExistence type="predicted"/>
<feature type="signal peptide" evidence="1">
    <location>
        <begin position="1"/>
        <end position="25"/>
    </location>
</feature>
<protein>
    <submittedName>
        <fullName evidence="2">Lytic polysaccharide monooxygenase</fullName>
    </submittedName>
</protein>
<dbReference type="GO" id="GO:0004497">
    <property type="term" value="F:monooxygenase activity"/>
    <property type="evidence" value="ECO:0007669"/>
    <property type="project" value="UniProtKB-KW"/>
</dbReference>
<feature type="non-terminal residue" evidence="2">
    <location>
        <position position="227"/>
    </location>
</feature>
<dbReference type="OrthoDB" id="2342176at2759"/>
<reference evidence="2" key="1">
    <citation type="journal article" date="2020" name="Stud. Mycol.">
        <title>101 Dothideomycetes genomes: a test case for predicting lifestyles and emergence of pathogens.</title>
        <authorList>
            <person name="Haridas S."/>
            <person name="Albert R."/>
            <person name="Binder M."/>
            <person name="Bloem J."/>
            <person name="Labutti K."/>
            <person name="Salamov A."/>
            <person name="Andreopoulos B."/>
            <person name="Baker S."/>
            <person name="Barry K."/>
            <person name="Bills G."/>
            <person name="Bluhm B."/>
            <person name="Cannon C."/>
            <person name="Castanera R."/>
            <person name="Culley D."/>
            <person name="Daum C."/>
            <person name="Ezra D."/>
            <person name="Gonzalez J."/>
            <person name="Henrissat B."/>
            <person name="Kuo A."/>
            <person name="Liang C."/>
            <person name="Lipzen A."/>
            <person name="Lutzoni F."/>
            <person name="Magnuson J."/>
            <person name="Mondo S."/>
            <person name="Nolan M."/>
            <person name="Ohm R."/>
            <person name="Pangilinan J."/>
            <person name="Park H.-J."/>
            <person name="Ramirez L."/>
            <person name="Alfaro M."/>
            <person name="Sun H."/>
            <person name="Tritt A."/>
            <person name="Yoshinaga Y."/>
            <person name="Zwiers L.-H."/>
            <person name="Turgeon B."/>
            <person name="Goodwin S."/>
            <person name="Spatafora J."/>
            <person name="Crous P."/>
            <person name="Grigoriev I."/>
        </authorList>
    </citation>
    <scope>NUCLEOTIDE SEQUENCE</scope>
    <source>
        <strain evidence="2">CBS 101060</strain>
    </source>
</reference>
<sequence length="227" mass="24450">MTLRRLKSFLCTLCVLLSISDHVTGHVQMSNPMPLRSPLDTQDMGGVKDYDMTSPLRADGSNFPCKGYHLDSPLRTTARYQAGSTYTAQFLGGATHDGGSCQLSLSYDGGKTFKVIKSVVGGCPLAGSYPFTVPSYAPAGIALFAWTWMNKVGNREFYMDCAAVQIVGQNSAGRRLAKRAQSMDDLPNIWVANLRGINTCSTFEGLNPVFPHPGDDVVYGDGMSSAS</sequence>
<evidence type="ECO:0000256" key="1">
    <source>
        <dbReference type="SAM" id="SignalP"/>
    </source>
</evidence>
<dbReference type="Gene3D" id="2.70.50.70">
    <property type="match status" value="1"/>
</dbReference>
<evidence type="ECO:0000313" key="2">
    <source>
        <dbReference type="EMBL" id="KAF2834616.1"/>
    </source>
</evidence>
<keyword evidence="2" id="KW-0560">Oxidoreductase</keyword>
<dbReference type="AlphaFoldDB" id="A0A9P4S1N7"/>
<organism evidence="2 3">
    <name type="scientific">Patellaria atrata CBS 101060</name>
    <dbReference type="NCBI Taxonomy" id="1346257"/>
    <lineage>
        <taxon>Eukaryota</taxon>
        <taxon>Fungi</taxon>
        <taxon>Dikarya</taxon>
        <taxon>Ascomycota</taxon>
        <taxon>Pezizomycotina</taxon>
        <taxon>Dothideomycetes</taxon>
        <taxon>Dothideomycetes incertae sedis</taxon>
        <taxon>Patellariales</taxon>
        <taxon>Patellariaceae</taxon>
        <taxon>Patellaria</taxon>
    </lineage>
</organism>
<comment type="caution">
    <text evidence="2">The sequence shown here is derived from an EMBL/GenBank/DDBJ whole genome shotgun (WGS) entry which is preliminary data.</text>
</comment>
<dbReference type="PANTHER" id="PTHR36182:SF1">
    <property type="entry name" value="PROTEIN, PUTATIVE (AFU_ORTHOLOGUE AFUA_6G10930)-RELATED"/>
    <property type="match status" value="1"/>
</dbReference>